<dbReference type="PANTHER" id="PTHR31755:SF3">
    <property type="entry name" value="EXOCYST COMPLEX COMPONENT SEC6"/>
    <property type="match status" value="1"/>
</dbReference>
<dbReference type="Proteomes" id="UP001642360">
    <property type="component" value="Unassembled WGS sequence"/>
</dbReference>
<dbReference type="AlphaFoldDB" id="A0ABC8UV38"/>
<organism evidence="1 2">
    <name type="scientific">Ilex paraguariensis</name>
    <name type="common">yerba mate</name>
    <dbReference type="NCBI Taxonomy" id="185542"/>
    <lineage>
        <taxon>Eukaryota</taxon>
        <taxon>Viridiplantae</taxon>
        <taxon>Streptophyta</taxon>
        <taxon>Embryophyta</taxon>
        <taxon>Tracheophyta</taxon>
        <taxon>Spermatophyta</taxon>
        <taxon>Magnoliopsida</taxon>
        <taxon>eudicotyledons</taxon>
        <taxon>Gunneridae</taxon>
        <taxon>Pentapetalae</taxon>
        <taxon>asterids</taxon>
        <taxon>campanulids</taxon>
        <taxon>Aquifoliales</taxon>
        <taxon>Aquifoliaceae</taxon>
        <taxon>Ilex</taxon>
    </lineage>
</organism>
<comment type="caution">
    <text evidence="1">The sequence shown here is derived from an EMBL/GenBank/DDBJ whole genome shotgun (WGS) entry which is preliminary data.</text>
</comment>
<protein>
    <submittedName>
        <fullName evidence="1">Uncharacterized protein</fullName>
    </submittedName>
</protein>
<feature type="non-terminal residue" evidence="1">
    <location>
        <position position="76"/>
    </location>
</feature>
<accession>A0ABC8UV38</accession>
<evidence type="ECO:0000313" key="1">
    <source>
        <dbReference type="EMBL" id="CAK9184920.1"/>
    </source>
</evidence>
<sequence length="76" mass="8947">MKMFKDNELLKVIRETPSEISEVVSRCRKDFTEEFFAHLHTVAESYYDNPEEQEQNDDASLFKCAAPNYSKLLVNR</sequence>
<evidence type="ECO:0000313" key="2">
    <source>
        <dbReference type="Proteomes" id="UP001642360"/>
    </source>
</evidence>
<gene>
    <name evidence="1" type="ORF">ILEXP_LOCUS55281</name>
</gene>
<proteinExistence type="predicted"/>
<dbReference type="EMBL" id="CAUOFW020009146">
    <property type="protein sequence ID" value="CAK9184920.1"/>
    <property type="molecule type" value="Genomic_DNA"/>
</dbReference>
<name>A0ABC8UV38_9AQUA</name>
<keyword evidence="2" id="KW-1185">Reference proteome</keyword>
<dbReference type="InterPro" id="IPR040320">
    <property type="entry name" value="At4g37920-like"/>
</dbReference>
<dbReference type="PANTHER" id="PTHR31755">
    <property type="entry name" value="FOLATE RECEPTOR-LIKE"/>
    <property type="match status" value="1"/>
</dbReference>
<reference evidence="1 2" key="1">
    <citation type="submission" date="2024-02" db="EMBL/GenBank/DDBJ databases">
        <authorList>
            <person name="Vignale AGUSTIN F."/>
            <person name="Sosa J E."/>
            <person name="Modenutti C."/>
        </authorList>
    </citation>
    <scope>NUCLEOTIDE SEQUENCE [LARGE SCALE GENOMIC DNA]</scope>
</reference>